<feature type="compositionally biased region" description="Polar residues" evidence="1">
    <location>
        <begin position="386"/>
        <end position="395"/>
    </location>
</feature>
<dbReference type="EMBL" id="KL142384">
    <property type="protein sequence ID" value="KDR73880.1"/>
    <property type="molecule type" value="Genomic_DNA"/>
</dbReference>
<evidence type="ECO:0000313" key="3">
    <source>
        <dbReference type="EMBL" id="KDR73880.1"/>
    </source>
</evidence>
<keyword evidence="2" id="KW-1133">Transmembrane helix</keyword>
<feature type="region of interest" description="Disordered" evidence="1">
    <location>
        <begin position="427"/>
        <end position="455"/>
    </location>
</feature>
<dbReference type="Proteomes" id="UP000027222">
    <property type="component" value="Unassembled WGS sequence"/>
</dbReference>
<protein>
    <submittedName>
        <fullName evidence="3">Uncharacterized protein</fullName>
    </submittedName>
</protein>
<organism evidence="3 4">
    <name type="scientific">Galerina marginata (strain CBS 339.88)</name>
    <dbReference type="NCBI Taxonomy" id="685588"/>
    <lineage>
        <taxon>Eukaryota</taxon>
        <taxon>Fungi</taxon>
        <taxon>Dikarya</taxon>
        <taxon>Basidiomycota</taxon>
        <taxon>Agaricomycotina</taxon>
        <taxon>Agaricomycetes</taxon>
        <taxon>Agaricomycetidae</taxon>
        <taxon>Agaricales</taxon>
        <taxon>Agaricineae</taxon>
        <taxon>Strophariaceae</taxon>
        <taxon>Galerina</taxon>
    </lineage>
</organism>
<accession>A0A067SSE1</accession>
<feature type="transmembrane region" description="Helical" evidence="2">
    <location>
        <begin position="351"/>
        <end position="374"/>
    </location>
</feature>
<reference evidence="4" key="1">
    <citation type="journal article" date="2014" name="Proc. Natl. Acad. Sci. U.S.A.">
        <title>Extensive sampling of basidiomycete genomes demonstrates inadequacy of the white-rot/brown-rot paradigm for wood decay fungi.</title>
        <authorList>
            <person name="Riley R."/>
            <person name="Salamov A.A."/>
            <person name="Brown D.W."/>
            <person name="Nagy L.G."/>
            <person name="Floudas D."/>
            <person name="Held B.W."/>
            <person name="Levasseur A."/>
            <person name="Lombard V."/>
            <person name="Morin E."/>
            <person name="Otillar R."/>
            <person name="Lindquist E.A."/>
            <person name="Sun H."/>
            <person name="LaButti K.M."/>
            <person name="Schmutz J."/>
            <person name="Jabbour D."/>
            <person name="Luo H."/>
            <person name="Baker S.E."/>
            <person name="Pisabarro A.G."/>
            <person name="Walton J.D."/>
            <person name="Blanchette R.A."/>
            <person name="Henrissat B."/>
            <person name="Martin F."/>
            <person name="Cullen D."/>
            <person name="Hibbett D.S."/>
            <person name="Grigoriev I.V."/>
        </authorList>
    </citation>
    <scope>NUCLEOTIDE SEQUENCE [LARGE SCALE GENOMIC DNA]</scope>
    <source>
        <strain evidence="4">CBS 339.88</strain>
    </source>
</reference>
<gene>
    <name evidence="3" type="ORF">GALMADRAFT_141650</name>
</gene>
<dbReference type="AlphaFoldDB" id="A0A067SSE1"/>
<evidence type="ECO:0000256" key="1">
    <source>
        <dbReference type="SAM" id="MobiDB-lite"/>
    </source>
</evidence>
<dbReference type="STRING" id="685588.A0A067SSE1"/>
<evidence type="ECO:0000256" key="2">
    <source>
        <dbReference type="SAM" id="Phobius"/>
    </source>
</evidence>
<feature type="region of interest" description="Disordered" evidence="1">
    <location>
        <begin position="381"/>
        <end position="414"/>
    </location>
</feature>
<feature type="compositionally biased region" description="Basic and acidic residues" evidence="1">
    <location>
        <begin position="437"/>
        <end position="446"/>
    </location>
</feature>
<feature type="region of interest" description="Disordered" evidence="1">
    <location>
        <begin position="320"/>
        <end position="344"/>
    </location>
</feature>
<sequence length="455" mass="49193">MSFTAIPVPAATILVDDSNPNIQYGPGWVNSTSSLPEEDPSYPMYGTLHETVNTSELKFTFAGSSVWACGQLPEGATPLVSSQPSLWNCSVDDVRIETVHNGKFDDTLNTALCCTLLGLDAQVQHEIHISTSGSQERPILFDYLMYQTSIAVPAADLLFYAYDPMFNYSDGWERQNFSNFTTSEPSITTQAGANFTFDFYGASFSNRATVINPGSIGSSVLWFGFYNTTFAGYNPGKFSVLVDGDGATEEQGLEPAIAQMLEDRTEGQSMLFRTFALPRAQHVLTVSYEGSLATVASSKAVPLSLTYLVVRNGTANPDMSVTPSPTVLTTPSVTLTTSPTQNATTTGTRKAHLAIAIGCSSTAVLVLLILGILYRRRRMKKGNRASVESTTSSIEPFNHDPASVPANTHRKGQQLSEVQEQPIFEPAGVEAPPSYDTEPHVHDSRLNTEPIGIAL</sequence>
<keyword evidence="2" id="KW-0472">Membrane</keyword>
<proteinExistence type="predicted"/>
<dbReference type="HOGENOM" id="CLU_729668_0_0_1"/>
<keyword evidence="2" id="KW-0812">Transmembrane</keyword>
<dbReference type="OrthoDB" id="3052647at2759"/>
<keyword evidence="4" id="KW-1185">Reference proteome</keyword>
<name>A0A067SSE1_GALM3</name>
<feature type="compositionally biased region" description="Low complexity" evidence="1">
    <location>
        <begin position="320"/>
        <end position="340"/>
    </location>
</feature>
<evidence type="ECO:0000313" key="4">
    <source>
        <dbReference type="Proteomes" id="UP000027222"/>
    </source>
</evidence>